<keyword evidence="3" id="KW-1185">Reference proteome</keyword>
<dbReference type="InterPro" id="IPR050789">
    <property type="entry name" value="Diverse_Enzym_Activities"/>
</dbReference>
<dbReference type="Proteomes" id="UP000245412">
    <property type="component" value="Unassembled WGS sequence"/>
</dbReference>
<dbReference type="EMBL" id="QGGY01000016">
    <property type="protein sequence ID" value="PWJ72720.1"/>
    <property type="molecule type" value="Genomic_DNA"/>
</dbReference>
<dbReference type="RefSeq" id="WP_109748190.1">
    <property type="nucleotide sequence ID" value="NZ_JANKBI010000016.1"/>
</dbReference>
<dbReference type="SUPFAM" id="SSF56601">
    <property type="entry name" value="beta-lactamase/transpeptidase-like"/>
    <property type="match status" value="1"/>
</dbReference>
<dbReference type="PANTHER" id="PTHR43283:SF7">
    <property type="entry name" value="BETA-LACTAMASE-RELATED DOMAIN-CONTAINING PROTEIN"/>
    <property type="match status" value="1"/>
</dbReference>
<dbReference type="Gene3D" id="3.40.710.10">
    <property type="entry name" value="DD-peptidase/beta-lactamase superfamily"/>
    <property type="match status" value="1"/>
</dbReference>
<evidence type="ECO:0000259" key="1">
    <source>
        <dbReference type="Pfam" id="PF00144"/>
    </source>
</evidence>
<dbReference type="InterPro" id="IPR001466">
    <property type="entry name" value="Beta-lactam-related"/>
</dbReference>
<proteinExistence type="predicted"/>
<reference evidence="2 3" key="1">
    <citation type="submission" date="2018-05" db="EMBL/GenBank/DDBJ databases">
        <authorList>
            <person name="Goeker M."/>
            <person name="Huntemann M."/>
            <person name="Clum A."/>
            <person name="Pillay M."/>
            <person name="Palaniappan K."/>
            <person name="Varghese N."/>
            <person name="Mikhailova N."/>
            <person name="Stamatis D."/>
            <person name="Reddy T."/>
            <person name="Daum C."/>
            <person name="Shapiro N."/>
            <person name="Ivanova N."/>
            <person name="Kyrpides N."/>
            <person name="Woyke T."/>
        </authorList>
    </citation>
    <scope>NUCLEOTIDE SEQUENCE [LARGE SCALE GENOMIC DNA]</scope>
    <source>
        <strain evidence="2 3">DSM 26524</strain>
    </source>
</reference>
<dbReference type="Pfam" id="PF00144">
    <property type="entry name" value="Beta-lactamase"/>
    <property type="match status" value="1"/>
</dbReference>
<dbReference type="InterPro" id="IPR012338">
    <property type="entry name" value="Beta-lactam/transpept-like"/>
</dbReference>
<comment type="caution">
    <text evidence="2">The sequence shown here is derived from an EMBL/GenBank/DDBJ whole genome shotgun (WGS) entry which is preliminary data.</text>
</comment>
<evidence type="ECO:0000313" key="3">
    <source>
        <dbReference type="Proteomes" id="UP000245412"/>
    </source>
</evidence>
<dbReference type="PANTHER" id="PTHR43283">
    <property type="entry name" value="BETA-LACTAMASE-RELATED"/>
    <property type="match status" value="1"/>
</dbReference>
<protein>
    <submittedName>
        <fullName evidence="2">CubicO group peptidase (Beta-lactamase class C family)</fullName>
    </submittedName>
</protein>
<dbReference type="AlphaFoldDB" id="A0AB73SZ49"/>
<gene>
    <name evidence="2" type="ORF">C7383_11634</name>
</gene>
<evidence type="ECO:0000313" key="2">
    <source>
        <dbReference type="EMBL" id="PWJ72720.1"/>
    </source>
</evidence>
<accession>A0AB73SZ49</accession>
<name>A0AB73SZ49_9FIRM</name>
<feature type="domain" description="Beta-lactamase-related" evidence="1">
    <location>
        <begin position="24"/>
        <end position="304"/>
    </location>
</feature>
<sequence length="330" mass="37493">MNKKELHDFIKKQQPNICQISCFKDGREVFSDEWNDYKKTDTCHVMSATKSIVALLIGIALDKGYIKSIEQPVLDFFPEYKIKRGEKTIQKVTVRHLLTMTAPYKYKYEPWTKICSSDDWTISALDILGGRKGLTGEFKYSTLGIHILTGIISKMSGLKVVDFANKYLFEPVGVEKHINYFAETAEEHKHFTMCKAPKTNVWFCDSKGIGAAGYGLCLSAADMAKIGQLCLDKGIHNGKQIVSSKWIEEITKPNYRCGEEFGNMSYGCLWWIIDEKKHIYSAIGNSGNVIYVNPSENVVIAVTSFFKPTIFDRVDFIQKYIEPLVIIQTL</sequence>
<organism evidence="2 3">
    <name type="scientific">Murimonas intestini</name>
    <dbReference type="NCBI Taxonomy" id="1337051"/>
    <lineage>
        <taxon>Bacteria</taxon>
        <taxon>Bacillati</taxon>
        <taxon>Bacillota</taxon>
        <taxon>Clostridia</taxon>
        <taxon>Lachnospirales</taxon>
        <taxon>Lachnospiraceae</taxon>
        <taxon>Murimonas</taxon>
    </lineage>
</organism>